<sequence length="873" mass="95188">MAIENDVSSIVQEVIDARVDMQSFEEFMNAATDVLITRRLAADVNSLQHYLDYLNAIKLVFTQDAGDVVVGDKTVQSISQLIADSMIKIENSGGRLAYKTEALMIAAQSSINPQSVIEITNDTAAKNGVYIYDGVAFTKSVYDPIASANAYTDNKLLKKAEVFITKNDMLLSPIAVGSIGRVLNDSVSEDNGYYERIAENSNVGEEITLTSMSSRVVDTNKWTTARSTFAAVSGQGVITLTGAAKDGFARHTIYPGANSKVLMKARVKVDAGCQYIWIGHSGSGYVESYVIINNPVADTWIDISDIRTSNGDGTNYFSLIFGYADAATATGKKMTVDFASSINLTALFPDGIPSKEKLDTVIPKTPAPYIVNTNDLYDNRTFLDWNKIAQIGAGSDEDIVLEQNTSLSPITSTANWIKERATLTVVNSKAVLTLDGTAVDGFAKHTYYTAADGNQILIKARVKVDSAGCKRILIGNSSGGYNIVNTPAANTWIDFSEVRLPKSGNFLEIFIIHEYATPEIAYGKELTVDYIVAIDLTTEFPAGVPSASVLEKILPKTAPPYNIGFKELALYTLSMTDVTGIPSIGVVNPDNVFEAGLDPDNGLDIVKTSHGIELFSQMYPADAPLKISNYARKTGYNYPERIMDMTCDIYREAYGMQMSMNLNRPNYPVTTMPVKDHVDKNSLTVEWGIEGWSIHVCPPHTAYGNRAWMNFKVGGGRARSDYKSSTPEGGKVQFFIPQWIERSGGRPGSGWTEASADADHDATVPTITHINGSVEFPTPEHMNIGYGDTNKSIWDRYVSHRGKISVPQPAQSGDSIHSQVYSVVSGVDDTGEGILKDVAKVQFVYTDDDTDFEAKIVFSVKNKAGIWVEKLVL</sequence>
<comment type="caution">
    <text evidence="1">The sequence shown here is derived from an EMBL/GenBank/DDBJ whole genome shotgun (WGS) entry which is preliminary data.</text>
</comment>
<proteinExistence type="predicted"/>
<gene>
    <name evidence="1" type="ORF">M917_2284</name>
</gene>
<evidence type="ECO:0000313" key="1">
    <source>
        <dbReference type="EMBL" id="ERL54938.1"/>
    </source>
</evidence>
<dbReference type="PATRIC" id="fig|1354303.4.peg.2250"/>
<dbReference type="AlphaFoldDB" id="U4T8X4"/>
<dbReference type="RefSeq" id="WP_021814907.1">
    <property type="nucleotide sequence ID" value="NZ_AUSW01000034.1"/>
</dbReference>
<dbReference type="STRING" id="1354303.M917_2284"/>
<reference evidence="1 2" key="1">
    <citation type="journal article" date="2013" name="Genome Announc.">
        <title>Draft Genome Sequence of Psychrobacter aquaticus Strain CMS 56T, Isolated from a Cyanobacterial Mat Sample Collected from Water Bodies in the McMurdo Dry Valley Region of Antarctica.</title>
        <authorList>
            <person name="Reddy G.S."/>
            <person name="Ara S."/>
            <person name="Singh A."/>
            <person name="Kumar Pinnaka A."/>
            <person name="Shivaji S."/>
        </authorList>
    </citation>
    <scope>NUCLEOTIDE SEQUENCE [LARGE SCALE GENOMIC DNA]</scope>
    <source>
        <strain evidence="1 2">CMS 56</strain>
    </source>
</reference>
<keyword evidence="2" id="KW-1185">Reference proteome</keyword>
<name>U4T8X4_9GAMM</name>
<accession>U4T8X4</accession>
<dbReference type="Proteomes" id="UP000016761">
    <property type="component" value="Unassembled WGS sequence"/>
</dbReference>
<dbReference type="EMBL" id="AUSW01000034">
    <property type="protein sequence ID" value="ERL54938.1"/>
    <property type="molecule type" value="Genomic_DNA"/>
</dbReference>
<evidence type="ECO:0000313" key="2">
    <source>
        <dbReference type="Proteomes" id="UP000016761"/>
    </source>
</evidence>
<organism evidence="1 2">
    <name type="scientific">Psychrobacter aquaticus CMS 56</name>
    <dbReference type="NCBI Taxonomy" id="1354303"/>
    <lineage>
        <taxon>Bacteria</taxon>
        <taxon>Pseudomonadati</taxon>
        <taxon>Pseudomonadota</taxon>
        <taxon>Gammaproteobacteria</taxon>
        <taxon>Moraxellales</taxon>
        <taxon>Moraxellaceae</taxon>
        <taxon>Psychrobacter</taxon>
    </lineage>
</organism>
<protein>
    <submittedName>
        <fullName evidence="1">Uncharacterized protein</fullName>
    </submittedName>
</protein>